<keyword evidence="2" id="KW-1277">Toxin-antitoxin system</keyword>
<dbReference type="KEGG" id="tsv:DSM104635_03277"/>
<evidence type="ECO:0000256" key="2">
    <source>
        <dbReference type="ARBA" id="ARBA00022649"/>
    </source>
</evidence>
<evidence type="ECO:0000313" key="3">
    <source>
        <dbReference type="EMBL" id="QGZ96418.1"/>
    </source>
</evidence>
<dbReference type="EMBL" id="CP047045">
    <property type="protein sequence ID" value="QGZ96418.1"/>
    <property type="molecule type" value="Genomic_DNA"/>
</dbReference>
<organism evidence="3 4">
    <name type="scientific">Terricaulis silvestris</name>
    <dbReference type="NCBI Taxonomy" id="2686094"/>
    <lineage>
        <taxon>Bacteria</taxon>
        <taxon>Pseudomonadati</taxon>
        <taxon>Pseudomonadota</taxon>
        <taxon>Alphaproteobacteria</taxon>
        <taxon>Caulobacterales</taxon>
        <taxon>Caulobacteraceae</taxon>
        <taxon>Terricaulis</taxon>
    </lineage>
</organism>
<evidence type="ECO:0000256" key="1">
    <source>
        <dbReference type="ARBA" id="ARBA00006226"/>
    </source>
</evidence>
<dbReference type="Gene3D" id="3.30.2310.20">
    <property type="entry name" value="RelE-like"/>
    <property type="match status" value="1"/>
</dbReference>
<dbReference type="AlphaFoldDB" id="A0A6I6MSU6"/>
<dbReference type="RefSeq" id="WP_158767207.1">
    <property type="nucleotide sequence ID" value="NZ_CP047045.1"/>
</dbReference>
<sequence>MSRIVFRPEAEADLTAIALHIAANSAARAHRVVTRLRSRCEILRQHPLAGRPRNELGEGLRSLSERPFVLIYRTMGDDVEIVAILHGARDLPAAIARRIDRDDP</sequence>
<keyword evidence="4" id="KW-1185">Reference proteome</keyword>
<dbReference type="InterPro" id="IPR007712">
    <property type="entry name" value="RelE/ParE_toxin"/>
</dbReference>
<dbReference type="InterPro" id="IPR035093">
    <property type="entry name" value="RelE/ParE_toxin_dom_sf"/>
</dbReference>
<dbReference type="PANTHER" id="PTHR33755:SF6">
    <property type="entry name" value="PLASMID STABILIZATION SYSTEM PROTEIN"/>
    <property type="match status" value="1"/>
</dbReference>
<dbReference type="InterPro" id="IPR051803">
    <property type="entry name" value="TA_system_RelE-like_toxin"/>
</dbReference>
<accession>A0A6I6MSU6</accession>
<dbReference type="PANTHER" id="PTHR33755">
    <property type="entry name" value="TOXIN PARE1-RELATED"/>
    <property type="match status" value="1"/>
</dbReference>
<proteinExistence type="inferred from homology"/>
<name>A0A6I6MSU6_9CAUL</name>
<dbReference type="Proteomes" id="UP000431269">
    <property type="component" value="Chromosome"/>
</dbReference>
<comment type="similarity">
    <text evidence="1">Belongs to the RelE toxin family.</text>
</comment>
<reference evidence="4" key="1">
    <citation type="submission" date="2019-12" db="EMBL/GenBank/DDBJ databases">
        <title>Complete genome of Terracaulis silvestris 0127_4.</title>
        <authorList>
            <person name="Vieira S."/>
            <person name="Riedel T."/>
            <person name="Sproer C."/>
            <person name="Pascual J."/>
            <person name="Boedeker C."/>
            <person name="Overmann J."/>
        </authorList>
    </citation>
    <scope>NUCLEOTIDE SEQUENCE [LARGE SCALE GENOMIC DNA]</scope>
    <source>
        <strain evidence="4">0127_4</strain>
    </source>
</reference>
<protein>
    <submittedName>
        <fullName evidence="3">Toxin ParE3</fullName>
    </submittedName>
</protein>
<dbReference type="Pfam" id="PF05016">
    <property type="entry name" value="ParE_toxin"/>
    <property type="match status" value="1"/>
</dbReference>
<evidence type="ECO:0000313" key="4">
    <source>
        <dbReference type="Proteomes" id="UP000431269"/>
    </source>
</evidence>
<gene>
    <name evidence="3" type="primary">parE3</name>
    <name evidence="3" type="ORF">DSM104635_03277</name>
</gene>